<feature type="transmembrane region" description="Helical" evidence="1">
    <location>
        <begin position="73"/>
        <end position="92"/>
    </location>
</feature>
<feature type="transmembrane region" description="Helical" evidence="1">
    <location>
        <begin position="609"/>
        <end position="630"/>
    </location>
</feature>
<feature type="transmembrane region" description="Helical" evidence="1">
    <location>
        <begin position="43"/>
        <end position="67"/>
    </location>
</feature>
<gene>
    <name evidence="3" type="ORF">Rhe02_78520</name>
</gene>
<keyword evidence="1" id="KW-0812">Transmembrane</keyword>
<reference evidence="3" key="1">
    <citation type="submission" date="2021-01" db="EMBL/GenBank/DDBJ databases">
        <title>Whole genome shotgun sequence of Rhizocola hellebori NBRC 109834.</title>
        <authorList>
            <person name="Komaki H."/>
            <person name="Tamura T."/>
        </authorList>
    </citation>
    <scope>NUCLEOTIDE SEQUENCE</scope>
    <source>
        <strain evidence="3">NBRC 109834</strain>
    </source>
</reference>
<feature type="transmembrane region" description="Helical" evidence="1">
    <location>
        <begin position="650"/>
        <end position="674"/>
    </location>
</feature>
<organism evidence="3 4">
    <name type="scientific">Rhizocola hellebori</name>
    <dbReference type="NCBI Taxonomy" id="1392758"/>
    <lineage>
        <taxon>Bacteria</taxon>
        <taxon>Bacillati</taxon>
        <taxon>Actinomycetota</taxon>
        <taxon>Actinomycetes</taxon>
        <taxon>Micromonosporales</taxon>
        <taxon>Micromonosporaceae</taxon>
        <taxon>Rhizocola</taxon>
    </lineage>
</organism>
<protein>
    <recommendedName>
        <fullName evidence="2">NACHT domain-containing protein</fullName>
    </recommendedName>
</protein>
<dbReference type="Gene3D" id="3.40.50.300">
    <property type="entry name" value="P-loop containing nucleotide triphosphate hydrolases"/>
    <property type="match status" value="1"/>
</dbReference>
<dbReference type="Pfam" id="PF05729">
    <property type="entry name" value="NACHT"/>
    <property type="match status" value="1"/>
</dbReference>
<evidence type="ECO:0000256" key="1">
    <source>
        <dbReference type="SAM" id="Phobius"/>
    </source>
</evidence>
<dbReference type="AlphaFoldDB" id="A0A8J3QHH6"/>
<feature type="domain" description="NACHT" evidence="2">
    <location>
        <begin position="176"/>
        <end position="320"/>
    </location>
</feature>
<feature type="transmembrane region" description="Helical" evidence="1">
    <location>
        <begin position="583"/>
        <end position="603"/>
    </location>
</feature>
<sequence length="867" mass="94075">MDDHPIREATAVTSLDWASAADESRAGGYGGGQVNGVDRARRLLIGALTVITLAVLPVLGGMAANTLAGSNGWWVLVAMPVLVAPIVVWEIAKSRRPVTTGPPEAREELLDQLAGVVEKQWRDEAAARRINRKNPIRVTWVTTARPVTVAAGAHDDTAQGDIADATQVLRARNWRMVVLGEPGSGKSVFALWMTLELLEQRRVEQHLPVPVLVSLSSWRPPEPLWHHVSRRLSEDYQGLMAGRNSLDMLLRLVIEKRVLPVMDGLDEIPAELHAAAIESVDAETGGGIPFVLTCRTGDFERAVAASGQALSAAAVLELKPVDLTAAEDYLSQSGPSAAERWRRVLGPLADTQEPLAQVFATPLMIWLARVVYAIPTLDPQELANRRRFPDAKSIEDHLLDAYLPAAYGTPGDPRFGAEAARKWLSILARSSGHGGGPVDVAWWHLTLRPKVPWASAFLVGFVFSFVFATIQHMMLEFFRWGLAYLSLIGGLIALVVIVNNYAKRVYPPLGWRILVGIATSLAFASGSVVADVFQRASDLDELVGAEVVLGWGLLAAGSAVCTCLTSLLAIPIKPRHRPDAISWRERLATAFVVGGGAGALFFFAPEVGATTSVVVFLATCALYDPLARVLSPPTHPRRVMLKMVGRRDQVISLLLACVALGPIVGLLSMLMVWLQTYLLRVHELPSTVDQWLDLGGLMAGSLWFGLLAGLLAGLLVGVARAAFDDFGAVGLATPAASLRLDRLAYAVGIFLAAVGVVGWVTLSVLVLPESELTFSSSERVIPDWMVLVLLALTVVSVRSCWFQFSFARVRWRLSGYLPWNLMAFLHDAHQRGILRQAGAVYQFRHSRLHEYLAQSSSTSVAVRSVHS</sequence>
<proteinExistence type="predicted"/>
<dbReference type="EMBL" id="BONY01000076">
    <property type="protein sequence ID" value="GIH09785.1"/>
    <property type="molecule type" value="Genomic_DNA"/>
</dbReference>
<dbReference type="Proteomes" id="UP000612899">
    <property type="component" value="Unassembled WGS sequence"/>
</dbReference>
<feature type="transmembrane region" description="Helical" evidence="1">
    <location>
        <begin position="451"/>
        <end position="470"/>
    </location>
</feature>
<feature type="transmembrane region" description="Helical" evidence="1">
    <location>
        <begin position="482"/>
        <end position="502"/>
    </location>
</feature>
<accession>A0A8J3QHH6</accession>
<feature type="transmembrane region" description="Helical" evidence="1">
    <location>
        <begin position="549"/>
        <end position="571"/>
    </location>
</feature>
<feature type="transmembrane region" description="Helical" evidence="1">
    <location>
        <begin position="694"/>
        <end position="723"/>
    </location>
</feature>
<keyword evidence="4" id="KW-1185">Reference proteome</keyword>
<feature type="transmembrane region" description="Helical" evidence="1">
    <location>
        <begin position="509"/>
        <end position="529"/>
    </location>
</feature>
<keyword evidence="1" id="KW-1133">Transmembrane helix</keyword>
<comment type="caution">
    <text evidence="3">The sequence shown here is derived from an EMBL/GenBank/DDBJ whole genome shotgun (WGS) entry which is preliminary data.</text>
</comment>
<evidence type="ECO:0000313" key="4">
    <source>
        <dbReference type="Proteomes" id="UP000612899"/>
    </source>
</evidence>
<dbReference type="InterPro" id="IPR007111">
    <property type="entry name" value="NACHT_NTPase"/>
</dbReference>
<dbReference type="InterPro" id="IPR027417">
    <property type="entry name" value="P-loop_NTPase"/>
</dbReference>
<dbReference type="SUPFAM" id="SSF52540">
    <property type="entry name" value="P-loop containing nucleoside triphosphate hydrolases"/>
    <property type="match status" value="1"/>
</dbReference>
<evidence type="ECO:0000313" key="3">
    <source>
        <dbReference type="EMBL" id="GIH09785.1"/>
    </source>
</evidence>
<name>A0A8J3QHH6_9ACTN</name>
<evidence type="ECO:0000259" key="2">
    <source>
        <dbReference type="Pfam" id="PF05729"/>
    </source>
</evidence>
<keyword evidence="1" id="KW-0472">Membrane</keyword>
<feature type="transmembrane region" description="Helical" evidence="1">
    <location>
        <begin position="784"/>
        <end position="804"/>
    </location>
</feature>
<feature type="transmembrane region" description="Helical" evidence="1">
    <location>
        <begin position="743"/>
        <end position="764"/>
    </location>
</feature>
<dbReference type="RefSeq" id="WP_203913515.1">
    <property type="nucleotide sequence ID" value="NZ_BONY01000076.1"/>
</dbReference>